<feature type="transmembrane region" description="Helical" evidence="2">
    <location>
        <begin position="171"/>
        <end position="191"/>
    </location>
</feature>
<evidence type="ECO:0000313" key="4">
    <source>
        <dbReference type="Proteomes" id="UP001501218"/>
    </source>
</evidence>
<evidence type="ECO:0000313" key="3">
    <source>
        <dbReference type="EMBL" id="GAA2339344.1"/>
    </source>
</evidence>
<feature type="region of interest" description="Disordered" evidence="1">
    <location>
        <begin position="770"/>
        <end position="881"/>
    </location>
</feature>
<feature type="transmembrane region" description="Helical" evidence="2">
    <location>
        <begin position="419"/>
        <end position="442"/>
    </location>
</feature>
<keyword evidence="2" id="KW-1133">Transmembrane helix</keyword>
<dbReference type="Gene3D" id="3.40.50.1820">
    <property type="entry name" value="alpha/beta hydrolase"/>
    <property type="match status" value="1"/>
</dbReference>
<keyword evidence="4" id="KW-1185">Reference proteome</keyword>
<feature type="transmembrane region" description="Helical" evidence="2">
    <location>
        <begin position="295"/>
        <end position="313"/>
    </location>
</feature>
<keyword evidence="2" id="KW-0472">Membrane</keyword>
<gene>
    <name evidence="3" type="ORF">GCM10009854_14760</name>
</gene>
<feature type="transmembrane region" description="Helical" evidence="2">
    <location>
        <begin position="333"/>
        <end position="353"/>
    </location>
</feature>
<feature type="transmembrane region" description="Helical" evidence="2">
    <location>
        <begin position="258"/>
        <end position="275"/>
    </location>
</feature>
<accession>A0ABP5SV04</accession>
<feature type="compositionally biased region" description="Basic and acidic residues" evidence="1">
    <location>
        <begin position="806"/>
        <end position="824"/>
    </location>
</feature>
<reference evidence="4" key="1">
    <citation type="journal article" date="2019" name="Int. J. Syst. Evol. Microbiol.">
        <title>The Global Catalogue of Microorganisms (GCM) 10K type strain sequencing project: providing services to taxonomists for standard genome sequencing and annotation.</title>
        <authorList>
            <consortium name="The Broad Institute Genomics Platform"/>
            <consortium name="The Broad Institute Genome Sequencing Center for Infectious Disease"/>
            <person name="Wu L."/>
            <person name="Ma J."/>
        </authorList>
    </citation>
    <scope>NUCLEOTIDE SEQUENCE [LARGE SCALE GENOMIC DNA]</scope>
    <source>
        <strain evidence="4">JCM 16221</strain>
    </source>
</reference>
<keyword evidence="2" id="KW-0812">Transmembrane</keyword>
<evidence type="ECO:0000256" key="2">
    <source>
        <dbReference type="SAM" id="Phobius"/>
    </source>
</evidence>
<dbReference type="InterPro" id="IPR029058">
    <property type="entry name" value="AB_hydrolase_fold"/>
</dbReference>
<feature type="transmembrane region" description="Helical" evidence="2">
    <location>
        <begin position="490"/>
        <end position="511"/>
    </location>
</feature>
<feature type="transmembrane region" description="Helical" evidence="2">
    <location>
        <begin position="517"/>
        <end position="541"/>
    </location>
</feature>
<feature type="transmembrane region" description="Helical" evidence="2">
    <location>
        <begin position="374"/>
        <end position="399"/>
    </location>
</feature>
<sequence length="881" mass="93062">MQIPGPDTRVVEVRVHGILGTTGEDLTDSVASVDVAGDGIGRIVRPADRLLRPVPGPQLTAGERSVPRIVEGYLWGAMTSGGLAKAAWALLFPFALANMAHWMLPPRPANSAGRALSGTLRALLRVSALLLTMLFVAQLTVITLDLVAAQCLRPGAQCMTAVPEVVRGLDVLRSSVALLPVALVIGLMYWLSTSSWEVSAPKTEGAKPSGLAPVLPGENVVSDPDTPALRVLHVAAALSTVALLVLGGPFAAGPDPRWLLAAALTAAALVGAAALDDPSGMRSNRTLRALLGRKVRRALLIVSAVLLASVALVPPRLAGELPGSGPTIDTITGLLVAVCLAVGVLLVPAILLARSGWKSSPRELRPWAGGWMAAPVLMLAAMLGNGFGAGLALSVRQTLGVSSSRGTSLVLPRAFDDVTIFWGTAALLLAVTAAVAVPWTLFRRWRHGERARSVPDEVELLHAGRKEDQQAAGSAWTWADLQRRYSHQMFLVLAGVLTASTALTLAARFAGLEFYGWRSALGVVVLAGLAVGLMRIVFLAATKRNRSRQLGVLGDLSLFWPREAHPVVPPCYALKVIPELVDRVTEHLSEPNTRVVLVGHSQGSLLAAVTAARLVDALPEQDLERVGLVTAGSQLQWAYPRAFPGAVPHQSLLKLSGDLGGRWRSLCRGTDPLGGGVTTWNRQVYGGMLIGVGFKADGTEGPLPAATRGPTGALVLGGDHWLPDPQRGPFSCRRWVPGVMGHSEYSGDPEWDRAVAMAAGLETPVRGAALPLQPETPAPTQIPSAPDLDKRPLPVRGTDGGSLDEEVPHDREQPRSEESERPEPDEPTAEPSADESGAESLVPEQDAPVERSEPAVLPEITEPRGRIAPWERGSALRSSEH</sequence>
<dbReference type="Proteomes" id="UP001501218">
    <property type="component" value="Unassembled WGS sequence"/>
</dbReference>
<dbReference type="EMBL" id="BAAARA010000003">
    <property type="protein sequence ID" value="GAA2339344.1"/>
    <property type="molecule type" value="Genomic_DNA"/>
</dbReference>
<organism evidence="3 4">
    <name type="scientific">Saccharopolyspora halophila</name>
    <dbReference type="NCBI Taxonomy" id="405551"/>
    <lineage>
        <taxon>Bacteria</taxon>
        <taxon>Bacillati</taxon>
        <taxon>Actinomycetota</taxon>
        <taxon>Actinomycetes</taxon>
        <taxon>Pseudonocardiales</taxon>
        <taxon>Pseudonocardiaceae</taxon>
        <taxon>Saccharopolyspora</taxon>
    </lineage>
</organism>
<evidence type="ECO:0000256" key="1">
    <source>
        <dbReference type="SAM" id="MobiDB-lite"/>
    </source>
</evidence>
<protein>
    <submittedName>
        <fullName evidence="3">Membrane protein</fullName>
    </submittedName>
</protein>
<comment type="caution">
    <text evidence="3">The sequence shown here is derived from an EMBL/GenBank/DDBJ whole genome shotgun (WGS) entry which is preliminary data.</text>
</comment>
<feature type="transmembrane region" description="Helical" evidence="2">
    <location>
        <begin position="124"/>
        <end position="144"/>
    </location>
</feature>
<feature type="compositionally biased region" description="Acidic residues" evidence="1">
    <location>
        <begin position="825"/>
        <end position="837"/>
    </location>
</feature>
<feature type="transmembrane region" description="Helical" evidence="2">
    <location>
        <begin position="231"/>
        <end position="252"/>
    </location>
</feature>
<proteinExistence type="predicted"/>
<dbReference type="SUPFAM" id="SSF53474">
    <property type="entry name" value="alpha/beta-Hydrolases"/>
    <property type="match status" value="1"/>
</dbReference>
<name>A0ABP5SV04_9PSEU</name>